<sequence length="140" mass="15490">MNEYEKVVPAVGAIPPPPDAKAPQETPELPVGDYEALGAPDEKSAPADLSNPVQKIVKRGEKRNYASAQKKENLAEKKNCKPEKKIKRKKSTKRKQEESTGSGSTEGEVTQSRSTRKIDASLLLLAQELLQRLEEVIVRR</sequence>
<gene>
    <name evidence="2" type="ORF">KIN20_011312</name>
</gene>
<accession>A0AAD5QJJ7</accession>
<feature type="compositionally biased region" description="Basic residues" evidence="1">
    <location>
        <begin position="84"/>
        <end position="93"/>
    </location>
</feature>
<reference evidence="2" key="1">
    <citation type="submission" date="2021-06" db="EMBL/GenBank/DDBJ databases">
        <title>Parelaphostrongylus tenuis whole genome reference sequence.</title>
        <authorList>
            <person name="Garwood T.J."/>
            <person name="Larsen P.A."/>
            <person name="Fountain-Jones N.M."/>
            <person name="Garbe J.R."/>
            <person name="Macchietto M.G."/>
            <person name="Kania S.A."/>
            <person name="Gerhold R.W."/>
            <person name="Richards J.E."/>
            <person name="Wolf T.M."/>
        </authorList>
    </citation>
    <scope>NUCLEOTIDE SEQUENCE</scope>
    <source>
        <strain evidence="2">MNPRO001-30</strain>
        <tissue evidence="2">Meninges</tissue>
    </source>
</reference>
<protein>
    <submittedName>
        <fullName evidence="2">Uncharacterized protein</fullName>
    </submittedName>
</protein>
<name>A0AAD5QJJ7_PARTN</name>
<evidence type="ECO:0000256" key="1">
    <source>
        <dbReference type="SAM" id="MobiDB-lite"/>
    </source>
</evidence>
<evidence type="ECO:0000313" key="2">
    <source>
        <dbReference type="EMBL" id="KAJ1354388.1"/>
    </source>
</evidence>
<feature type="region of interest" description="Disordered" evidence="1">
    <location>
        <begin position="1"/>
        <end position="116"/>
    </location>
</feature>
<dbReference type="Proteomes" id="UP001196413">
    <property type="component" value="Unassembled WGS sequence"/>
</dbReference>
<evidence type="ECO:0000313" key="3">
    <source>
        <dbReference type="Proteomes" id="UP001196413"/>
    </source>
</evidence>
<organism evidence="2 3">
    <name type="scientific">Parelaphostrongylus tenuis</name>
    <name type="common">Meningeal worm</name>
    <dbReference type="NCBI Taxonomy" id="148309"/>
    <lineage>
        <taxon>Eukaryota</taxon>
        <taxon>Metazoa</taxon>
        <taxon>Ecdysozoa</taxon>
        <taxon>Nematoda</taxon>
        <taxon>Chromadorea</taxon>
        <taxon>Rhabditida</taxon>
        <taxon>Rhabditina</taxon>
        <taxon>Rhabditomorpha</taxon>
        <taxon>Strongyloidea</taxon>
        <taxon>Metastrongylidae</taxon>
        <taxon>Parelaphostrongylus</taxon>
    </lineage>
</organism>
<dbReference type="EMBL" id="JAHQIW010002051">
    <property type="protein sequence ID" value="KAJ1354388.1"/>
    <property type="molecule type" value="Genomic_DNA"/>
</dbReference>
<comment type="caution">
    <text evidence="2">The sequence shown here is derived from an EMBL/GenBank/DDBJ whole genome shotgun (WGS) entry which is preliminary data.</text>
</comment>
<feature type="compositionally biased region" description="Basic and acidic residues" evidence="1">
    <location>
        <begin position="58"/>
        <end position="83"/>
    </location>
</feature>
<feature type="compositionally biased region" description="Low complexity" evidence="1">
    <location>
        <begin position="99"/>
        <end position="110"/>
    </location>
</feature>
<dbReference type="AlphaFoldDB" id="A0AAD5QJJ7"/>
<proteinExistence type="predicted"/>
<keyword evidence="3" id="KW-1185">Reference proteome</keyword>